<comment type="similarity">
    <text evidence="6">Belongs to the peptidase M48 family.</text>
</comment>
<feature type="compositionally biased region" description="Low complexity" evidence="7">
    <location>
        <begin position="117"/>
        <end position="141"/>
    </location>
</feature>
<reference evidence="10 11" key="1">
    <citation type="submission" date="2023-04" db="EMBL/GenBank/DDBJ databases">
        <title>The genome sequence of Polyangium sorediatum DSM14670.</title>
        <authorList>
            <person name="Zhang X."/>
        </authorList>
    </citation>
    <scope>NUCLEOTIDE SEQUENCE [LARGE SCALE GENOMIC DNA]</scope>
    <source>
        <strain evidence="10 11">DSM 14670</strain>
    </source>
</reference>
<dbReference type="EMBL" id="JARZHI010000012">
    <property type="protein sequence ID" value="MDI1431021.1"/>
    <property type="molecule type" value="Genomic_DNA"/>
</dbReference>
<feature type="domain" description="Peptidase M48" evidence="9">
    <location>
        <begin position="189"/>
        <end position="388"/>
    </location>
</feature>
<keyword evidence="8" id="KW-0732">Signal</keyword>
<keyword evidence="5 6" id="KW-0482">Metalloprotease</keyword>
<keyword evidence="3 6" id="KW-0378">Hydrolase</keyword>
<evidence type="ECO:0000313" key="11">
    <source>
        <dbReference type="Proteomes" id="UP001160301"/>
    </source>
</evidence>
<dbReference type="RefSeq" id="WP_284720588.1">
    <property type="nucleotide sequence ID" value="NZ_JARZHI010000012.1"/>
</dbReference>
<evidence type="ECO:0000256" key="4">
    <source>
        <dbReference type="ARBA" id="ARBA00022833"/>
    </source>
</evidence>
<comment type="caution">
    <text evidence="10">The sequence shown here is derived from an EMBL/GenBank/DDBJ whole genome shotgun (WGS) entry which is preliminary data.</text>
</comment>
<evidence type="ECO:0000256" key="3">
    <source>
        <dbReference type="ARBA" id="ARBA00022801"/>
    </source>
</evidence>
<feature type="compositionally biased region" description="Low complexity" evidence="7">
    <location>
        <begin position="40"/>
        <end position="86"/>
    </location>
</feature>
<dbReference type="EC" id="3.4.24.-" evidence="10"/>
<dbReference type="Proteomes" id="UP001160301">
    <property type="component" value="Unassembled WGS sequence"/>
</dbReference>
<evidence type="ECO:0000256" key="6">
    <source>
        <dbReference type="RuleBase" id="RU003983"/>
    </source>
</evidence>
<sequence length="413" mass="44459">MPSFASRPRGPLPFLTLCASALALSSALVAGCRESRQPTYGQAQPPAGQYPQQGYPQQGYPQQGYPQQGYPQQGYPQQGYPQQGYPQQPPQTTPTTTPQQPAPQPTSPFPGFPWPFPTTGTPTTGTPTTGTPTTGGIPTTPLNDPINLVDINWLRSQAGVVMGELIAALPANKQSIVRDIPFVADPTPGEVNAFAACDDQGLPLMAITDGLLEIEAHIAQYKANDEIFGTRKLDEYLRLLAQKGAMVRPPLGFVDPVQQIDARKVQRQHQLFDEQVGFVLGHELGHHHLGHLGCTANQGGSRGVNPADLGRLLSRTLPAFNQPNEIAADVAGTNNLLSAGARRQNGYRMTEGGAVLTLQFFANLDQLTPATIVFNFERTHPHPMVRLPIVQQTANSWRMTGGAPNPFGGLFGQ</sequence>
<keyword evidence="1 6" id="KW-0645">Protease</keyword>
<dbReference type="GO" id="GO:0008237">
    <property type="term" value="F:metallopeptidase activity"/>
    <property type="evidence" value="ECO:0007669"/>
    <property type="project" value="UniProtKB-KW"/>
</dbReference>
<evidence type="ECO:0000256" key="1">
    <source>
        <dbReference type="ARBA" id="ARBA00022670"/>
    </source>
</evidence>
<dbReference type="InterPro" id="IPR001915">
    <property type="entry name" value="Peptidase_M48"/>
</dbReference>
<evidence type="ECO:0000256" key="2">
    <source>
        <dbReference type="ARBA" id="ARBA00022723"/>
    </source>
</evidence>
<proteinExistence type="inferred from homology"/>
<evidence type="ECO:0000259" key="9">
    <source>
        <dbReference type="Pfam" id="PF01435"/>
    </source>
</evidence>
<feature type="compositionally biased region" description="Pro residues" evidence="7">
    <location>
        <begin position="100"/>
        <end position="116"/>
    </location>
</feature>
<name>A0ABT6NRQ7_9BACT</name>
<dbReference type="Pfam" id="PF01435">
    <property type="entry name" value="Peptidase_M48"/>
    <property type="match status" value="1"/>
</dbReference>
<keyword evidence="4 6" id="KW-0862">Zinc</keyword>
<accession>A0ABT6NRQ7</accession>
<dbReference type="PROSITE" id="PS51257">
    <property type="entry name" value="PROKAR_LIPOPROTEIN"/>
    <property type="match status" value="1"/>
</dbReference>
<evidence type="ECO:0000313" key="10">
    <source>
        <dbReference type="EMBL" id="MDI1431021.1"/>
    </source>
</evidence>
<gene>
    <name evidence="10" type="ORF">QHF89_16115</name>
</gene>
<protein>
    <submittedName>
        <fullName evidence="10">M48 family metalloprotease</fullName>
        <ecNumber evidence="10">3.4.24.-</ecNumber>
    </submittedName>
</protein>
<comment type="cofactor">
    <cofactor evidence="6">
        <name>Zn(2+)</name>
        <dbReference type="ChEBI" id="CHEBI:29105"/>
    </cofactor>
    <text evidence="6">Binds 1 zinc ion per subunit.</text>
</comment>
<evidence type="ECO:0000256" key="5">
    <source>
        <dbReference type="ARBA" id="ARBA00023049"/>
    </source>
</evidence>
<keyword evidence="2" id="KW-0479">Metal-binding</keyword>
<feature type="signal peptide" evidence="8">
    <location>
        <begin position="1"/>
        <end position="30"/>
    </location>
</feature>
<evidence type="ECO:0000256" key="7">
    <source>
        <dbReference type="SAM" id="MobiDB-lite"/>
    </source>
</evidence>
<evidence type="ECO:0000256" key="8">
    <source>
        <dbReference type="SAM" id="SignalP"/>
    </source>
</evidence>
<keyword evidence="11" id="KW-1185">Reference proteome</keyword>
<feature type="chain" id="PRO_5045133053" evidence="8">
    <location>
        <begin position="31"/>
        <end position="413"/>
    </location>
</feature>
<feature type="region of interest" description="Disordered" evidence="7">
    <location>
        <begin position="33"/>
        <end position="141"/>
    </location>
</feature>
<organism evidence="10 11">
    <name type="scientific">Polyangium sorediatum</name>
    <dbReference type="NCBI Taxonomy" id="889274"/>
    <lineage>
        <taxon>Bacteria</taxon>
        <taxon>Pseudomonadati</taxon>
        <taxon>Myxococcota</taxon>
        <taxon>Polyangia</taxon>
        <taxon>Polyangiales</taxon>
        <taxon>Polyangiaceae</taxon>
        <taxon>Polyangium</taxon>
    </lineage>
</organism>